<evidence type="ECO:0000256" key="2">
    <source>
        <dbReference type="ARBA" id="ARBA00022729"/>
    </source>
</evidence>
<comment type="subcellular location">
    <subcellularLocation>
        <location evidence="1">Secreted</location>
    </subcellularLocation>
</comment>
<proteinExistence type="predicted"/>
<dbReference type="PANTHER" id="PTHR34216">
    <property type="match status" value="1"/>
</dbReference>
<dbReference type="Proteomes" id="UP000594759">
    <property type="component" value="Chromosome"/>
</dbReference>
<dbReference type="Pfam" id="PF01522">
    <property type="entry name" value="Polysacc_deac_1"/>
    <property type="match status" value="1"/>
</dbReference>
<dbReference type="KEGG" id="pex:IZT61_06410"/>
<dbReference type="PANTHER" id="PTHR34216:SF3">
    <property type="entry name" value="POLY-BETA-1,6-N-ACETYL-D-GLUCOSAMINE N-DEACETYLASE"/>
    <property type="match status" value="1"/>
</dbReference>
<reference evidence="4 5" key="1">
    <citation type="submission" date="2020-11" db="EMBL/GenBank/DDBJ databases">
        <title>Pedobacter endophytica, an endophytic bacteria isolated form Carex pumila.</title>
        <authorList>
            <person name="Peng Y."/>
            <person name="Jiang L."/>
            <person name="Lee J."/>
        </authorList>
    </citation>
    <scope>NUCLEOTIDE SEQUENCE [LARGE SCALE GENOMIC DNA]</scope>
    <source>
        <strain evidence="4 5">JBR3-12</strain>
    </source>
</reference>
<evidence type="ECO:0000259" key="3">
    <source>
        <dbReference type="PROSITE" id="PS51677"/>
    </source>
</evidence>
<dbReference type="SUPFAM" id="SSF88713">
    <property type="entry name" value="Glycoside hydrolase/deacetylase"/>
    <property type="match status" value="1"/>
</dbReference>
<keyword evidence="2" id="KW-0732">Signal</keyword>
<dbReference type="InterPro" id="IPR002509">
    <property type="entry name" value="NODB_dom"/>
</dbReference>
<dbReference type="EMBL" id="CP064939">
    <property type="protein sequence ID" value="QPH40894.1"/>
    <property type="molecule type" value="Genomic_DNA"/>
</dbReference>
<gene>
    <name evidence="4" type="ORF">IZT61_06410</name>
</gene>
<dbReference type="GO" id="GO:0005975">
    <property type="term" value="P:carbohydrate metabolic process"/>
    <property type="evidence" value="ECO:0007669"/>
    <property type="project" value="InterPro"/>
</dbReference>
<feature type="domain" description="NodB homology" evidence="3">
    <location>
        <begin position="3"/>
        <end position="227"/>
    </location>
</feature>
<protein>
    <submittedName>
        <fullName evidence="4">Polysaccharide deacetylase family protein</fullName>
    </submittedName>
</protein>
<organism evidence="4 5">
    <name type="scientific">Pedobacter endophyticus</name>
    <dbReference type="NCBI Taxonomy" id="2789740"/>
    <lineage>
        <taxon>Bacteria</taxon>
        <taxon>Pseudomonadati</taxon>
        <taxon>Bacteroidota</taxon>
        <taxon>Sphingobacteriia</taxon>
        <taxon>Sphingobacteriales</taxon>
        <taxon>Sphingobacteriaceae</taxon>
        <taxon>Pedobacter</taxon>
    </lineage>
</organism>
<evidence type="ECO:0000313" key="4">
    <source>
        <dbReference type="EMBL" id="QPH40894.1"/>
    </source>
</evidence>
<dbReference type="PROSITE" id="PS51677">
    <property type="entry name" value="NODB"/>
    <property type="match status" value="1"/>
</dbReference>
<dbReference type="InterPro" id="IPR011330">
    <property type="entry name" value="Glyco_hydro/deAcase_b/a-brl"/>
</dbReference>
<dbReference type="InterPro" id="IPR051398">
    <property type="entry name" value="Polysacch_Deacetylase"/>
</dbReference>
<evidence type="ECO:0000256" key="1">
    <source>
        <dbReference type="ARBA" id="ARBA00004613"/>
    </source>
</evidence>
<dbReference type="Gene3D" id="3.20.20.370">
    <property type="entry name" value="Glycoside hydrolase/deacetylase"/>
    <property type="match status" value="1"/>
</dbReference>
<sequence>MDKIITTSWDDGHPLDFRLAELLHKYNLKATFYIPKHNPQNVVMGEHDVHLLSKTFEIGGHTLNHVNLTRLNGNALKEQIDGCYNWLTAVVGQKPVSFCPPFGAFNNTVLRAVSHAGFKTIRSTQLLSTSSQQLVAHTTLQMYKHTTLTYAKHLIKRARVNDLAFWLLSGPTCDLFKLVDFYLCDIDKNGGCFHLWGHSWEIEKFNLWVKLESLLQHLSQREGYHYVANAELAKR</sequence>
<dbReference type="GO" id="GO:0005576">
    <property type="term" value="C:extracellular region"/>
    <property type="evidence" value="ECO:0007669"/>
    <property type="project" value="UniProtKB-SubCell"/>
</dbReference>
<dbReference type="GO" id="GO:0016810">
    <property type="term" value="F:hydrolase activity, acting on carbon-nitrogen (but not peptide) bonds"/>
    <property type="evidence" value="ECO:0007669"/>
    <property type="project" value="InterPro"/>
</dbReference>
<dbReference type="RefSeq" id="WP_196100348.1">
    <property type="nucleotide sequence ID" value="NZ_CP064939.1"/>
</dbReference>
<evidence type="ECO:0000313" key="5">
    <source>
        <dbReference type="Proteomes" id="UP000594759"/>
    </source>
</evidence>
<accession>A0A7S9L273</accession>
<name>A0A7S9L273_9SPHI</name>
<keyword evidence="5" id="KW-1185">Reference proteome</keyword>
<dbReference type="AlphaFoldDB" id="A0A7S9L273"/>